<proteinExistence type="predicted"/>
<keyword evidence="2" id="KW-1185">Reference proteome</keyword>
<comment type="caution">
    <text evidence="1">The sequence shown here is derived from an EMBL/GenBank/DDBJ whole genome shotgun (WGS) entry which is preliminary data.</text>
</comment>
<protein>
    <submittedName>
        <fullName evidence="1">Uncharacterized protein</fullName>
    </submittedName>
</protein>
<dbReference type="EMBL" id="AZAC01000029">
    <property type="protein sequence ID" value="KIX12589.1"/>
    <property type="molecule type" value="Genomic_DNA"/>
</dbReference>
<organism evidence="1 2">
    <name type="scientific">Dethiosulfatarculus sandiegensis</name>
    <dbReference type="NCBI Taxonomy" id="1429043"/>
    <lineage>
        <taxon>Bacteria</taxon>
        <taxon>Pseudomonadati</taxon>
        <taxon>Thermodesulfobacteriota</taxon>
        <taxon>Desulfarculia</taxon>
        <taxon>Desulfarculales</taxon>
        <taxon>Desulfarculaceae</taxon>
        <taxon>Dethiosulfatarculus</taxon>
    </lineage>
</organism>
<gene>
    <name evidence="1" type="ORF">X474_18465</name>
</gene>
<dbReference type="AlphaFoldDB" id="A0A0D2J334"/>
<dbReference type="InParanoid" id="A0A0D2J334"/>
<evidence type="ECO:0000313" key="1">
    <source>
        <dbReference type="EMBL" id="KIX12589.1"/>
    </source>
</evidence>
<accession>A0A0D2J334</accession>
<reference evidence="1 2" key="1">
    <citation type="submission" date="2013-11" db="EMBL/GenBank/DDBJ databases">
        <title>Metagenomic analysis of a methanogenic consortium involved in long chain n-alkane degradation.</title>
        <authorList>
            <person name="Davidova I.A."/>
            <person name="Callaghan A.V."/>
            <person name="Wawrik B."/>
            <person name="Pruitt S."/>
            <person name="Marks C."/>
            <person name="Duncan K.E."/>
            <person name="Suflita J.M."/>
        </authorList>
    </citation>
    <scope>NUCLEOTIDE SEQUENCE [LARGE SCALE GENOMIC DNA]</scope>
    <source>
        <strain evidence="1 2">SPR</strain>
    </source>
</reference>
<sequence>MGFAITSVGFWFMISFFFSISKSSLALSASSPIYGKGFSLFGPGKNLFPFQSKFLLVFFSGKTVREPWGGYQPHWKGIWDRQYSIT</sequence>
<name>A0A0D2J334_9BACT</name>
<evidence type="ECO:0000313" key="2">
    <source>
        <dbReference type="Proteomes" id="UP000032233"/>
    </source>
</evidence>
<dbReference type="Proteomes" id="UP000032233">
    <property type="component" value="Unassembled WGS sequence"/>
</dbReference>